<sequence>MASFMSTATSTQPGPMCACGYGHCVVKISRSAKNPGRAYYQCPRGVVDKECCKFRTKRLDHEELMRRVFTGAAATGKNAWTPGEMRNQLEVEGESDSADFSTDSNELGASETANLMKSANITASGSGSKRRHSSITAVQKKRITGAEALATSMDDLVTSVKTQSKELTVNHVVGGQSVAMAEAIRRLYEIQGLEQTNPLLHFGISLMEVPNNREMVISIPSDEGIIGWLQVKQQDKERTTAAPTLASILRSQGLRF</sequence>
<dbReference type="GO" id="GO:0008270">
    <property type="term" value="F:zinc ion binding"/>
    <property type="evidence" value="ECO:0007669"/>
    <property type="project" value="UniProtKB-KW"/>
</dbReference>
<evidence type="ECO:0000313" key="6">
    <source>
        <dbReference type="Proteomes" id="UP000306102"/>
    </source>
</evidence>
<keyword evidence="6" id="KW-1185">Reference proteome</keyword>
<proteinExistence type="predicted"/>
<feature type="domain" description="GRF-type" evidence="4">
    <location>
        <begin position="15"/>
        <end position="54"/>
    </location>
</feature>
<evidence type="ECO:0000256" key="2">
    <source>
        <dbReference type="ARBA" id="ARBA00022771"/>
    </source>
</evidence>
<accession>A0A4S4DLV6</accession>
<evidence type="ECO:0000313" key="5">
    <source>
        <dbReference type="EMBL" id="THG03524.1"/>
    </source>
</evidence>
<comment type="caution">
    <text evidence="5">The sequence shown here is derived from an EMBL/GenBank/DDBJ whole genome shotgun (WGS) entry which is preliminary data.</text>
</comment>
<protein>
    <recommendedName>
        <fullName evidence="4">GRF-type domain-containing protein</fullName>
    </recommendedName>
</protein>
<gene>
    <name evidence="5" type="ORF">TEA_009750</name>
</gene>
<evidence type="ECO:0000256" key="3">
    <source>
        <dbReference type="ARBA" id="ARBA00022833"/>
    </source>
</evidence>
<dbReference type="EMBL" id="SDRB02010932">
    <property type="protein sequence ID" value="THG03524.1"/>
    <property type="molecule type" value="Genomic_DNA"/>
</dbReference>
<dbReference type="Pfam" id="PF06839">
    <property type="entry name" value="Zn_ribbon_GRF"/>
    <property type="match status" value="1"/>
</dbReference>
<keyword evidence="2" id="KW-0863">Zinc-finger</keyword>
<evidence type="ECO:0000256" key="1">
    <source>
        <dbReference type="ARBA" id="ARBA00022723"/>
    </source>
</evidence>
<dbReference type="InterPro" id="IPR010666">
    <property type="entry name" value="Znf_GRF"/>
</dbReference>
<organism evidence="5 6">
    <name type="scientific">Camellia sinensis var. sinensis</name>
    <name type="common">China tea</name>
    <dbReference type="NCBI Taxonomy" id="542762"/>
    <lineage>
        <taxon>Eukaryota</taxon>
        <taxon>Viridiplantae</taxon>
        <taxon>Streptophyta</taxon>
        <taxon>Embryophyta</taxon>
        <taxon>Tracheophyta</taxon>
        <taxon>Spermatophyta</taxon>
        <taxon>Magnoliopsida</taxon>
        <taxon>eudicotyledons</taxon>
        <taxon>Gunneridae</taxon>
        <taxon>Pentapetalae</taxon>
        <taxon>asterids</taxon>
        <taxon>Ericales</taxon>
        <taxon>Theaceae</taxon>
        <taxon>Camellia</taxon>
    </lineage>
</organism>
<keyword evidence="1" id="KW-0479">Metal-binding</keyword>
<keyword evidence="3" id="KW-0862">Zinc</keyword>
<dbReference type="AlphaFoldDB" id="A0A4S4DLV6"/>
<evidence type="ECO:0000259" key="4">
    <source>
        <dbReference type="Pfam" id="PF06839"/>
    </source>
</evidence>
<name>A0A4S4DLV6_CAMSN</name>
<reference evidence="5 6" key="1">
    <citation type="journal article" date="2018" name="Proc. Natl. Acad. Sci. U.S.A.">
        <title>Draft genome sequence of Camellia sinensis var. sinensis provides insights into the evolution of the tea genome and tea quality.</title>
        <authorList>
            <person name="Wei C."/>
            <person name="Yang H."/>
            <person name="Wang S."/>
            <person name="Zhao J."/>
            <person name="Liu C."/>
            <person name="Gao L."/>
            <person name="Xia E."/>
            <person name="Lu Y."/>
            <person name="Tai Y."/>
            <person name="She G."/>
            <person name="Sun J."/>
            <person name="Cao H."/>
            <person name="Tong W."/>
            <person name="Gao Q."/>
            <person name="Li Y."/>
            <person name="Deng W."/>
            <person name="Jiang X."/>
            <person name="Wang W."/>
            <person name="Chen Q."/>
            <person name="Zhang S."/>
            <person name="Li H."/>
            <person name="Wu J."/>
            <person name="Wang P."/>
            <person name="Li P."/>
            <person name="Shi C."/>
            <person name="Zheng F."/>
            <person name="Jian J."/>
            <person name="Huang B."/>
            <person name="Shan D."/>
            <person name="Shi M."/>
            <person name="Fang C."/>
            <person name="Yue Y."/>
            <person name="Li F."/>
            <person name="Li D."/>
            <person name="Wei S."/>
            <person name="Han B."/>
            <person name="Jiang C."/>
            <person name="Yin Y."/>
            <person name="Xia T."/>
            <person name="Zhang Z."/>
            <person name="Bennetzen J.L."/>
            <person name="Zhao S."/>
            <person name="Wan X."/>
        </authorList>
    </citation>
    <scope>NUCLEOTIDE SEQUENCE [LARGE SCALE GENOMIC DNA]</scope>
    <source>
        <strain evidence="6">cv. Shuchazao</strain>
        <tissue evidence="5">Leaf</tissue>
    </source>
</reference>
<dbReference type="Proteomes" id="UP000306102">
    <property type="component" value="Unassembled WGS sequence"/>
</dbReference>